<dbReference type="OrthoDB" id="7363114at2"/>
<dbReference type="Pfam" id="PF07702">
    <property type="entry name" value="UTRA"/>
    <property type="match status" value="1"/>
</dbReference>
<dbReference type="Gene3D" id="1.10.10.10">
    <property type="entry name" value="Winged helix-like DNA-binding domain superfamily/Winged helix DNA-binding domain"/>
    <property type="match status" value="1"/>
</dbReference>
<dbReference type="InterPro" id="IPR011663">
    <property type="entry name" value="UTRA"/>
</dbReference>
<feature type="domain" description="HTH gntR-type" evidence="5">
    <location>
        <begin position="41"/>
        <end position="108"/>
    </location>
</feature>
<keyword evidence="1" id="KW-0805">Transcription regulation</keyword>
<feature type="region of interest" description="Disordered" evidence="4">
    <location>
        <begin position="1"/>
        <end position="42"/>
    </location>
</feature>
<evidence type="ECO:0000256" key="3">
    <source>
        <dbReference type="ARBA" id="ARBA00023163"/>
    </source>
</evidence>
<evidence type="ECO:0000256" key="4">
    <source>
        <dbReference type="SAM" id="MobiDB-lite"/>
    </source>
</evidence>
<dbReference type="SUPFAM" id="SSF64288">
    <property type="entry name" value="Chorismate lyase-like"/>
    <property type="match status" value="1"/>
</dbReference>
<keyword evidence="3" id="KW-0804">Transcription</keyword>
<dbReference type="PANTHER" id="PTHR44846:SF1">
    <property type="entry name" value="MANNOSYL-D-GLYCERATE TRANSPORT_METABOLISM SYSTEM REPRESSOR MNGR-RELATED"/>
    <property type="match status" value="1"/>
</dbReference>
<dbReference type="Gene3D" id="3.40.1410.10">
    <property type="entry name" value="Chorismate lyase-like"/>
    <property type="match status" value="1"/>
</dbReference>
<dbReference type="InterPro" id="IPR036388">
    <property type="entry name" value="WH-like_DNA-bd_sf"/>
</dbReference>
<evidence type="ECO:0000259" key="5">
    <source>
        <dbReference type="PROSITE" id="PS50949"/>
    </source>
</evidence>
<dbReference type="SMART" id="SM00866">
    <property type="entry name" value="UTRA"/>
    <property type="match status" value="1"/>
</dbReference>
<evidence type="ECO:0000313" key="6">
    <source>
        <dbReference type="EMBL" id="RKQ35235.1"/>
    </source>
</evidence>
<dbReference type="InterPro" id="IPR036390">
    <property type="entry name" value="WH_DNA-bd_sf"/>
</dbReference>
<protein>
    <submittedName>
        <fullName evidence="6">GntR family transcriptional regulator</fullName>
    </submittedName>
</protein>
<dbReference type="SUPFAM" id="SSF46785">
    <property type="entry name" value="Winged helix' DNA-binding domain"/>
    <property type="match status" value="1"/>
</dbReference>
<dbReference type="PANTHER" id="PTHR44846">
    <property type="entry name" value="MANNOSYL-D-GLYCERATE TRANSPORT/METABOLISM SYSTEM REPRESSOR MNGR-RELATED"/>
    <property type="match status" value="1"/>
</dbReference>
<evidence type="ECO:0000313" key="7">
    <source>
        <dbReference type="Proteomes" id="UP000249516"/>
    </source>
</evidence>
<dbReference type="PRINTS" id="PR00035">
    <property type="entry name" value="HTHGNTR"/>
</dbReference>
<comment type="caution">
    <text evidence="6">The sequence shown here is derived from an EMBL/GenBank/DDBJ whole genome shotgun (WGS) entry which is preliminary data.</text>
</comment>
<dbReference type="PROSITE" id="PS50949">
    <property type="entry name" value="HTH_GNTR"/>
    <property type="match status" value="1"/>
</dbReference>
<dbReference type="Pfam" id="PF00392">
    <property type="entry name" value="GntR"/>
    <property type="match status" value="1"/>
</dbReference>
<sequence length="270" mass="29766">MLPRDRSGLSRRRHHPLDGCRGHHGGAGPLRRLPVTPHGPALKHERIRHHLLTLATRELRPGDKLPGERVLEEQLGVSRITIRRAISDLVGDGVLVRVKGKGTFVSHGRVRSDLHLASFNEDMLSAGHRPTTRIITAVPEPAVGDADAHLQAPAPSDIFLLRRLRLADGQPVSVDESWLPRHLLPNLPAADLSGSLYGFLAAQGHPVTHVEQTVEAASASADMAKWLDIVEGSPVLLFRRRSYSDATPIEYCISTYRSDRYQLSMRLAVE</sequence>
<dbReference type="RefSeq" id="WP_121031156.1">
    <property type="nucleotide sequence ID" value="NZ_PNJG02000002.1"/>
</dbReference>
<accession>A0A495A6Q3</accession>
<dbReference type="GO" id="GO:0045892">
    <property type="term" value="P:negative regulation of DNA-templated transcription"/>
    <property type="evidence" value="ECO:0007669"/>
    <property type="project" value="TreeGrafter"/>
</dbReference>
<dbReference type="InterPro" id="IPR050679">
    <property type="entry name" value="Bact_HTH_transcr_reg"/>
</dbReference>
<keyword evidence="2" id="KW-0238">DNA-binding</keyword>
<gene>
    <name evidence="6" type="ORF">C1C97_008325</name>
</gene>
<dbReference type="InterPro" id="IPR000524">
    <property type="entry name" value="Tscrpt_reg_HTH_GntR"/>
</dbReference>
<name>A0A495A6Q3_9MICC</name>
<dbReference type="GO" id="GO:0003700">
    <property type="term" value="F:DNA-binding transcription factor activity"/>
    <property type="evidence" value="ECO:0007669"/>
    <property type="project" value="InterPro"/>
</dbReference>
<dbReference type="EMBL" id="PNJG02000002">
    <property type="protein sequence ID" value="RKQ35235.1"/>
    <property type="molecule type" value="Genomic_DNA"/>
</dbReference>
<dbReference type="Proteomes" id="UP000249516">
    <property type="component" value="Unassembled WGS sequence"/>
</dbReference>
<dbReference type="InterPro" id="IPR028978">
    <property type="entry name" value="Chorismate_lyase_/UTRA_dom_sf"/>
</dbReference>
<dbReference type="GO" id="GO:0003677">
    <property type="term" value="F:DNA binding"/>
    <property type="evidence" value="ECO:0007669"/>
    <property type="project" value="UniProtKB-KW"/>
</dbReference>
<reference evidence="6 7" key="1">
    <citation type="submission" date="2018-10" db="EMBL/GenBank/DDBJ databases">
        <title>Kocuria tytouropygialis sp. nov., isolated from the uropygial gland of an American barn owl (Tyto furcata).</title>
        <authorList>
            <person name="Braun M.S."/>
            <person name="Wang E."/>
            <person name="Zimmermann S."/>
            <person name="Wagner H."/>
            <person name="Wink M."/>
        </authorList>
    </citation>
    <scope>NUCLEOTIDE SEQUENCE [LARGE SCALE GENOMIC DNA]</scope>
    <source>
        <strain evidence="6 7">442</strain>
    </source>
</reference>
<evidence type="ECO:0000256" key="1">
    <source>
        <dbReference type="ARBA" id="ARBA00023015"/>
    </source>
</evidence>
<evidence type="ECO:0000256" key="2">
    <source>
        <dbReference type="ARBA" id="ARBA00023125"/>
    </source>
</evidence>
<organism evidence="6 7">
    <name type="scientific">Kocuria tytonis</name>
    <dbReference type="NCBI Taxonomy" id="2054280"/>
    <lineage>
        <taxon>Bacteria</taxon>
        <taxon>Bacillati</taxon>
        <taxon>Actinomycetota</taxon>
        <taxon>Actinomycetes</taxon>
        <taxon>Micrococcales</taxon>
        <taxon>Micrococcaceae</taxon>
        <taxon>Kocuria</taxon>
    </lineage>
</organism>
<keyword evidence="7" id="KW-1185">Reference proteome</keyword>
<dbReference type="AlphaFoldDB" id="A0A495A6Q3"/>
<proteinExistence type="predicted"/>
<dbReference type="CDD" id="cd07377">
    <property type="entry name" value="WHTH_GntR"/>
    <property type="match status" value="1"/>
</dbReference>
<dbReference type="SMART" id="SM00345">
    <property type="entry name" value="HTH_GNTR"/>
    <property type="match status" value="1"/>
</dbReference>